<keyword evidence="2" id="KW-0540">Nuclease</keyword>
<keyword evidence="2" id="KW-0269">Exonuclease</keyword>
<dbReference type="Proteomes" id="UP001595791">
    <property type="component" value="Unassembled WGS sequence"/>
</dbReference>
<gene>
    <name evidence="2" type="ORF">ACFOW7_02585</name>
</gene>
<feature type="domain" description="PD-(D/E)XK endonuclease-like" evidence="1">
    <location>
        <begin position="14"/>
        <end position="202"/>
    </location>
</feature>
<dbReference type="Pfam" id="PF12705">
    <property type="entry name" value="PDDEXK_1"/>
    <property type="match status" value="1"/>
</dbReference>
<keyword evidence="3" id="KW-1185">Reference proteome</keyword>
<dbReference type="InterPro" id="IPR038726">
    <property type="entry name" value="PDDEXK_AddAB-type"/>
</dbReference>
<evidence type="ECO:0000259" key="1">
    <source>
        <dbReference type="Pfam" id="PF12705"/>
    </source>
</evidence>
<protein>
    <submittedName>
        <fullName evidence="2">RecB family exonuclease</fullName>
    </submittedName>
</protein>
<name>A0ABV8MJE8_9NEIS</name>
<evidence type="ECO:0000313" key="3">
    <source>
        <dbReference type="Proteomes" id="UP001595791"/>
    </source>
</evidence>
<dbReference type="GO" id="GO:0004527">
    <property type="term" value="F:exonuclease activity"/>
    <property type="evidence" value="ECO:0007669"/>
    <property type="project" value="UniProtKB-KW"/>
</dbReference>
<dbReference type="EMBL" id="JBHSBU010000001">
    <property type="protein sequence ID" value="MFC4158238.1"/>
    <property type="molecule type" value="Genomic_DNA"/>
</dbReference>
<proteinExistence type="predicted"/>
<dbReference type="Gene3D" id="3.90.320.10">
    <property type="match status" value="1"/>
</dbReference>
<organism evidence="2 3">
    <name type="scientific">Chitinimonas lacunae</name>
    <dbReference type="NCBI Taxonomy" id="1963018"/>
    <lineage>
        <taxon>Bacteria</taxon>
        <taxon>Pseudomonadati</taxon>
        <taxon>Pseudomonadota</taxon>
        <taxon>Betaproteobacteria</taxon>
        <taxon>Neisseriales</taxon>
        <taxon>Chitinibacteraceae</taxon>
        <taxon>Chitinimonas</taxon>
    </lineage>
</organism>
<accession>A0ABV8MJE8</accession>
<evidence type="ECO:0000313" key="2">
    <source>
        <dbReference type="EMBL" id="MFC4158238.1"/>
    </source>
</evidence>
<keyword evidence="2" id="KW-0378">Hydrolase</keyword>
<reference evidence="3" key="1">
    <citation type="journal article" date="2019" name="Int. J. Syst. Evol. Microbiol.">
        <title>The Global Catalogue of Microorganisms (GCM) 10K type strain sequencing project: providing services to taxonomists for standard genome sequencing and annotation.</title>
        <authorList>
            <consortium name="The Broad Institute Genomics Platform"/>
            <consortium name="The Broad Institute Genome Sequencing Center for Infectious Disease"/>
            <person name="Wu L."/>
            <person name="Ma J."/>
        </authorList>
    </citation>
    <scope>NUCLEOTIDE SEQUENCE [LARGE SCALE GENOMIC DNA]</scope>
    <source>
        <strain evidence="3">LMG 29894</strain>
    </source>
</reference>
<dbReference type="InterPro" id="IPR011604">
    <property type="entry name" value="PDDEXK-like_dom_sf"/>
</dbReference>
<comment type="caution">
    <text evidence="2">The sequence shown here is derived from an EMBL/GenBank/DDBJ whole genome shotgun (WGS) entry which is preliminary data.</text>
</comment>
<sequence>MNAPFRLPVVTVRASSLTELLDCPARWESKHIKGMRLPASGASRLGTAVHASTALFDQAALDGSPLTADDAAGALVDALHKPDEDIDWADTKPTDAERIGLALHARYCAEIAPHQDYVGVEVACEELVITDLGLRLTGTTDRVRRLPDGQLGIADLKTGGQAVSADGTVSTKGHGPQVGVYELIAEYVTGQPLTAPAQIIGLQTGKTPIAQRVGVGEISDGRTALLGTDDAPGLLEYASRIVHAGLFYGNPRSILCSSKYCPNFPACKFKG</sequence>
<dbReference type="RefSeq" id="WP_378160695.1">
    <property type="nucleotide sequence ID" value="NZ_JBHSBU010000001.1"/>
</dbReference>